<reference evidence="3 4" key="1">
    <citation type="submission" date="2016-04" db="EMBL/GenBank/DDBJ databases">
        <title>Complete Genome Sequence of Halotalea alkalilenta IHB B 13600.</title>
        <authorList>
            <person name="Swarnkar M.K."/>
            <person name="Sharma A."/>
            <person name="Kaushal K."/>
            <person name="Soni R."/>
            <person name="Rana S."/>
            <person name="Singh A.K."/>
            <person name="Gulati A."/>
        </authorList>
    </citation>
    <scope>NUCLEOTIDE SEQUENCE [LARGE SCALE GENOMIC DNA]</scope>
    <source>
        <strain evidence="3 4">IHB B 13600</strain>
    </source>
</reference>
<gene>
    <name evidence="3" type="ORF">A5892_07650</name>
</gene>
<dbReference type="AlphaFoldDB" id="A0A172YE36"/>
<feature type="transmembrane region" description="Helical" evidence="1">
    <location>
        <begin position="326"/>
        <end position="353"/>
    </location>
</feature>
<keyword evidence="4" id="KW-1185">Reference proteome</keyword>
<dbReference type="RefSeq" id="WP_064122304.1">
    <property type="nucleotide sequence ID" value="NZ_CP015243.1"/>
</dbReference>
<keyword evidence="2" id="KW-0732">Signal</keyword>
<dbReference type="KEGG" id="haa:A5892_07650"/>
<organism evidence="3 4">
    <name type="scientific">Halotalea alkalilenta</name>
    <dbReference type="NCBI Taxonomy" id="376489"/>
    <lineage>
        <taxon>Bacteria</taxon>
        <taxon>Pseudomonadati</taxon>
        <taxon>Pseudomonadota</taxon>
        <taxon>Gammaproteobacteria</taxon>
        <taxon>Oceanospirillales</taxon>
        <taxon>Halomonadaceae</taxon>
        <taxon>Halotalea</taxon>
    </lineage>
</organism>
<evidence type="ECO:0000256" key="2">
    <source>
        <dbReference type="SAM" id="SignalP"/>
    </source>
</evidence>
<feature type="chain" id="PRO_5008004645" evidence="2">
    <location>
        <begin position="26"/>
        <end position="383"/>
    </location>
</feature>
<protein>
    <submittedName>
        <fullName evidence="3">Uncharacterized protein</fullName>
    </submittedName>
</protein>
<feature type="signal peptide" evidence="2">
    <location>
        <begin position="1"/>
        <end position="25"/>
    </location>
</feature>
<dbReference type="EMBL" id="CP015243">
    <property type="protein sequence ID" value="ANF57352.1"/>
    <property type="molecule type" value="Genomic_DNA"/>
</dbReference>
<proteinExistence type="predicted"/>
<evidence type="ECO:0000256" key="1">
    <source>
        <dbReference type="SAM" id="Phobius"/>
    </source>
</evidence>
<dbReference type="Proteomes" id="UP000077875">
    <property type="component" value="Chromosome"/>
</dbReference>
<evidence type="ECO:0000313" key="3">
    <source>
        <dbReference type="EMBL" id="ANF57352.1"/>
    </source>
</evidence>
<keyword evidence="1" id="KW-0812">Transmembrane</keyword>
<sequence length="383" mass="41737">MSRAAKRRVWPIALALALGSAAVIAAASDGRSYAQRLLHLELSQRLPSLSSALEGESDAVKIVFIAYAEDEQLWLNARLALLKYGDEARELLSEQGLEPEFQHALREYGPDMLLPVIYFRQHGYFLSRWKRQAESGYQTLAEWWRDEVQPGEVMPDEAALRRADGARAVEFVNDEGYDFIQQFTRNPSSGEVDWLNTERISRGMTNLLLGDTKRWEALRARGEEVPSAVMFGSVLEMGSLGLLAAGPAIKALSGGSRMARWGIASRSPSASATAGARASRVALAARRGVTAVTWLAGSRWAKVAGGAALVYLVVQHPTLLNGVGNALAWALGIPMWLGVAAVWFCVLAPLYCLARPFLRLLGGVIRSCLKVSGWVRRSAVSSG</sequence>
<keyword evidence="1" id="KW-0472">Membrane</keyword>
<accession>A0A172YE36</accession>
<keyword evidence="1" id="KW-1133">Transmembrane helix</keyword>
<evidence type="ECO:0000313" key="4">
    <source>
        <dbReference type="Proteomes" id="UP000077875"/>
    </source>
</evidence>
<name>A0A172YE36_9GAMM</name>